<dbReference type="GO" id="GO:0000287">
    <property type="term" value="F:magnesium ion binding"/>
    <property type="evidence" value="ECO:0007669"/>
    <property type="project" value="TreeGrafter"/>
</dbReference>
<feature type="compositionally biased region" description="Low complexity" evidence="11">
    <location>
        <begin position="91"/>
        <end position="109"/>
    </location>
</feature>
<reference evidence="13 14" key="1">
    <citation type="submission" date="2017-03" db="EMBL/GenBank/DDBJ databases">
        <title>An alternative strategy for trypanosome survival in the mammalian bloodstream revealed through genome and transcriptome analysis of the ubiquitous bovine parasite Trypanosoma (Megatrypanum) theileri.</title>
        <authorList>
            <person name="Kelly S."/>
            <person name="Ivens A."/>
            <person name="Mott A."/>
            <person name="O'Neill E."/>
            <person name="Emms D."/>
            <person name="Macleod O."/>
            <person name="Voorheis P."/>
            <person name="Matthews J."/>
            <person name="Matthews K."/>
            <person name="Carrington M."/>
        </authorList>
    </citation>
    <scope>NUCLEOTIDE SEQUENCE [LARGE SCALE GENOMIC DNA]</scope>
    <source>
        <strain evidence="13">Edinburgh</strain>
    </source>
</reference>
<dbReference type="SUPFAM" id="SSF143865">
    <property type="entry name" value="CorA soluble domain-like"/>
    <property type="match status" value="1"/>
</dbReference>
<dbReference type="PANTHER" id="PTHR46494:SF1">
    <property type="entry name" value="CORA FAMILY METAL ION TRANSPORTER (EUROFUNG)"/>
    <property type="match status" value="1"/>
</dbReference>
<dbReference type="Gene3D" id="1.20.58.340">
    <property type="entry name" value="Magnesium transport protein CorA, transmembrane region"/>
    <property type="match status" value="1"/>
</dbReference>
<evidence type="ECO:0000256" key="10">
    <source>
        <dbReference type="ARBA" id="ARBA00023136"/>
    </source>
</evidence>
<feature type="transmembrane region" description="Helical" evidence="12">
    <location>
        <begin position="644"/>
        <end position="667"/>
    </location>
</feature>
<protein>
    <submittedName>
        <fullName evidence="13">Cation transporter</fullName>
    </submittedName>
</protein>
<dbReference type="Pfam" id="PF01544">
    <property type="entry name" value="CorA"/>
    <property type="match status" value="1"/>
</dbReference>
<evidence type="ECO:0000256" key="12">
    <source>
        <dbReference type="SAM" id="Phobius"/>
    </source>
</evidence>
<feature type="region of interest" description="Disordered" evidence="11">
    <location>
        <begin position="1"/>
        <end position="39"/>
    </location>
</feature>
<feature type="compositionally biased region" description="Polar residues" evidence="11">
    <location>
        <begin position="297"/>
        <end position="306"/>
    </location>
</feature>
<name>A0A1X0NVP6_9TRYP</name>
<feature type="compositionally biased region" description="Polar residues" evidence="11">
    <location>
        <begin position="176"/>
        <end position="190"/>
    </location>
</feature>
<dbReference type="PANTHER" id="PTHR46494">
    <property type="entry name" value="CORA FAMILY METAL ION TRANSPORTER (EUROFUNG)"/>
    <property type="match status" value="1"/>
</dbReference>
<evidence type="ECO:0000256" key="5">
    <source>
        <dbReference type="ARBA" id="ARBA00022519"/>
    </source>
</evidence>
<evidence type="ECO:0000256" key="4">
    <source>
        <dbReference type="ARBA" id="ARBA00022475"/>
    </source>
</evidence>
<comment type="caution">
    <text evidence="13">The sequence shown here is derived from an EMBL/GenBank/DDBJ whole genome shotgun (WGS) entry which is preliminary data.</text>
</comment>
<keyword evidence="7" id="KW-0460">Magnesium</keyword>
<dbReference type="EMBL" id="NBCO01000018">
    <property type="protein sequence ID" value="ORC88190.1"/>
    <property type="molecule type" value="Genomic_DNA"/>
</dbReference>
<evidence type="ECO:0000256" key="11">
    <source>
        <dbReference type="SAM" id="MobiDB-lite"/>
    </source>
</evidence>
<dbReference type="SUPFAM" id="SSF144083">
    <property type="entry name" value="Magnesium transport protein CorA, transmembrane region"/>
    <property type="match status" value="1"/>
</dbReference>
<accession>A0A1X0NVP6</accession>
<dbReference type="VEuPathDB" id="TriTrypDB:TM35_000182470"/>
<keyword evidence="10 12" id="KW-0472">Membrane</keyword>
<dbReference type="GO" id="GO:0015095">
    <property type="term" value="F:magnesium ion transmembrane transporter activity"/>
    <property type="evidence" value="ECO:0007669"/>
    <property type="project" value="TreeGrafter"/>
</dbReference>
<evidence type="ECO:0000256" key="1">
    <source>
        <dbReference type="ARBA" id="ARBA00004651"/>
    </source>
</evidence>
<evidence type="ECO:0000256" key="3">
    <source>
        <dbReference type="ARBA" id="ARBA00022448"/>
    </source>
</evidence>
<dbReference type="GO" id="GO:0015087">
    <property type="term" value="F:cobalt ion transmembrane transporter activity"/>
    <property type="evidence" value="ECO:0007669"/>
    <property type="project" value="TreeGrafter"/>
</dbReference>
<feature type="region of interest" description="Disordered" evidence="11">
    <location>
        <begin position="285"/>
        <end position="306"/>
    </location>
</feature>
<keyword evidence="14" id="KW-1185">Reference proteome</keyword>
<dbReference type="GO" id="GO:0050897">
    <property type="term" value="F:cobalt ion binding"/>
    <property type="evidence" value="ECO:0007669"/>
    <property type="project" value="TreeGrafter"/>
</dbReference>
<evidence type="ECO:0000256" key="9">
    <source>
        <dbReference type="ARBA" id="ARBA00023065"/>
    </source>
</evidence>
<dbReference type="RefSeq" id="XP_028882256.1">
    <property type="nucleotide sequence ID" value="XM_029026560.1"/>
</dbReference>
<comment type="similarity">
    <text evidence="2">Belongs to the CorA metal ion transporter (MIT) (TC 1.A.35) family.</text>
</comment>
<feature type="compositionally biased region" description="Basic and acidic residues" evidence="11">
    <location>
        <begin position="1"/>
        <end position="10"/>
    </location>
</feature>
<evidence type="ECO:0000313" key="14">
    <source>
        <dbReference type="Proteomes" id="UP000192257"/>
    </source>
</evidence>
<evidence type="ECO:0000256" key="2">
    <source>
        <dbReference type="ARBA" id="ARBA00009765"/>
    </source>
</evidence>
<dbReference type="Proteomes" id="UP000192257">
    <property type="component" value="Unassembled WGS sequence"/>
</dbReference>
<organism evidence="13 14">
    <name type="scientific">Trypanosoma theileri</name>
    <dbReference type="NCBI Taxonomy" id="67003"/>
    <lineage>
        <taxon>Eukaryota</taxon>
        <taxon>Discoba</taxon>
        <taxon>Euglenozoa</taxon>
        <taxon>Kinetoplastea</taxon>
        <taxon>Metakinetoplastina</taxon>
        <taxon>Trypanosomatida</taxon>
        <taxon>Trypanosomatidae</taxon>
        <taxon>Trypanosoma</taxon>
    </lineage>
</organism>
<dbReference type="AlphaFoldDB" id="A0A1X0NVP6"/>
<feature type="region of interest" description="Disordered" evidence="11">
    <location>
        <begin position="168"/>
        <end position="222"/>
    </location>
</feature>
<feature type="compositionally biased region" description="Low complexity" evidence="11">
    <location>
        <begin position="138"/>
        <end position="149"/>
    </location>
</feature>
<dbReference type="STRING" id="67003.A0A1X0NVP6"/>
<keyword evidence="8 12" id="KW-1133">Transmembrane helix</keyword>
<keyword evidence="5" id="KW-0997">Cell inner membrane</keyword>
<dbReference type="InterPro" id="IPR045863">
    <property type="entry name" value="CorA_TM1_TM2"/>
</dbReference>
<dbReference type="GO" id="GO:0005886">
    <property type="term" value="C:plasma membrane"/>
    <property type="evidence" value="ECO:0007669"/>
    <property type="project" value="UniProtKB-SubCell"/>
</dbReference>
<evidence type="ECO:0000256" key="7">
    <source>
        <dbReference type="ARBA" id="ARBA00022842"/>
    </source>
</evidence>
<feature type="region of interest" description="Disordered" evidence="11">
    <location>
        <begin position="86"/>
        <end position="152"/>
    </location>
</feature>
<feature type="compositionally biased region" description="Basic residues" evidence="11">
    <location>
        <begin position="110"/>
        <end position="121"/>
    </location>
</feature>
<feature type="transmembrane region" description="Helical" evidence="12">
    <location>
        <begin position="679"/>
        <end position="699"/>
    </location>
</feature>
<dbReference type="GeneID" id="39986340"/>
<evidence type="ECO:0000313" key="13">
    <source>
        <dbReference type="EMBL" id="ORC88190.1"/>
    </source>
</evidence>
<dbReference type="FunFam" id="1.20.58.340:FF:000001">
    <property type="entry name" value="Magnesium transport protein CorA"/>
    <property type="match status" value="1"/>
</dbReference>
<evidence type="ECO:0000256" key="8">
    <source>
        <dbReference type="ARBA" id="ARBA00022989"/>
    </source>
</evidence>
<feature type="compositionally biased region" description="Low complexity" evidence="11">
    <location>
        <begin position="11"/>
        <end position="25"/>
    </location>
</feature>
<dbReference type="OrthoDB" id="165352at2759"/>
<keyword evidence="4" id="KW-1003">Cell membrane</keyword>
<feature type="compositionally biased region" description="Acidic residues" evidence="11">
    <location>
        <begin position="26"/>
        <end position="36"/>
    </location>
</feature>
<keyword evidence="6 12" id="KW-0812">Transmembrane</keyword>
<keyword evidence="3" id="KW-0813">Transport</keyword>
<proteinExistence type="inferred from homology"/>
<evidence type="ECO:0000256" key="6">
    <source>
        <dbReference type="ARBA" id="ARBA00022692"/>
    </source>
</evidence>
<comment type="subcellular location">
    <subcellularLocation>
        <location evidence="1">Cell membrane</location>
        <topology evidence="1">Multi-pass membrane protein</topology>
    </subcellularLocation>
</comment>
<dbReference type="InterPro" id="IPR045861">
    <property type="entry name" value="CorA_cytoplasmic_dom"/>
</dbReference>
<feature type="compositionally biased region" description="Basic and acidic residues" evidence="11">
    <location>
        <begin position="122"/>
        <end position="137"/>
    </location>
</feature>
<sequence length="706" mass="79892">MNSPKKEEKQQQQQLQLQEQQLQQLQEEEEEGEVLEPCEKHEVLTASPIASRTIDVVESIKELYNLHKSGALSEDEFREAKQRILHMVGGSPPSSLLSISKLSRSTRASRTQHRRRRRSKDSRHSHESRHLSSHDSSRSVSTSSTTSSSEASGFMIAPRAKVWLQLATESDREDTSSLNTKEISSGSTGVLLQVKEQDPPTAGGGAPSPSPGLSRRYGTFQAPWPVPIGGGGSGSGRRMPAALRPSNIVYVEYFNCLGASGNSFEDVQLREDQLRPPYFLHKRTTNQTPADMRGDTGTLSPCTTRTSLPVPRTFTTAASEVDISNIVLEDQRPSVNTNTADSTASTNSNLEMCLNWYWIDMVGRDATRQKYNNALRFLTKQFKISESFLTDRDHSLVLPQISSSPDVPSQFLICLRVATPQIALEDDSVQQLTNRWIIVVDLNQKIVITIHRMDCNCMANMRQQWRSLMEGNVISFQEFLLKIFHDAVNTYESSLDVHADLLDQCESKLFVTQTNMKEHNYDDTDHRGRFANGKILSHFANSSRSPFLLQLLDSKNAKPMDKGAMNMFLYHLHRRTSVQYRVLNVTQTVLAESFTKLRLCSKEHANQMCLHCIELIDRSLGVRDDAKTLLNLHISLQSFRSNELMAVLTKFSVFFTPCSFLAAVYGMNFPYIPEFRWSYGYSFFWLACFLVCILIYLYMGKRGLLH</sequence>
<keyword evidence="9" id="KW-0406">Ion transport</keyword>
<gene>
    <name evidence="13" type="ORF">TM35_000182470</name>
</gene>
<dbReference type="InterPro" id="IPR002523">
    <property type="entry name" value="MgTranspt_CorA/ZnTranspt_ZntB"/>
</dbReference>